<name>A0AAF0ZLD6_SOLVR</name>
<proteinExistence type="predicted"/>
<dbReference type="Proteomes" id="UP001234989">
    <property type="component" value="Chromosome 8"/>
</dbReference>
<keyword evidence="2" id="KW-1185">Reference proteome</keyword>
<evidence type="ECO:0000313" key="2">
    <source>
        <dbReference type="Proteomes" id="UP001234989"/>
    </source>
</evidence>
<dbReference type="EMBL" id="CP133619">
    <property type="protein sequence ID" value="WMV41885.1"/>
    <property type="molecule type" value="Genomic_DNA"/>
</dbReference>
<sequence length="201" mass="22724">MVRSAWPSFATGSWNLESDLRPWTTDRGLTYESSLVIEVKAKQDDDPTLVELKVAFLKKTKEVFPTRRDDVLCYQNHLCVLNVEKGEPQRGSRAVNRTTVRLPHRGSHPTSYGGPQSPSRVVVPLTGHSYLCGSEPSDLSPSEEPWWPSRSMVIHTGRGKARGWPFLKSVATASRPRPSRWVVVLVLDRHWRCGQPRQILS</sequence>
<protein>
    <submittedName>
        <fullName evidence="1">Uncharacterized protein</fullName>
    </submittedName>
</protein>
<accession>A0AAF0ZLD6</accession>
<gene>
    <name evidence="1" type="ORF">MTR67_035270</name>
</gene>
<dbReference type="AlphaFoldDB" id="A0AAF0ZLD6"/>
<organism evidence="1 2">
    <name type="scientific">Solanum verrucosum</name>
    <dbReference type="NCBI Taxonomy" id="315347"/>
    <lineage>
        <taxon>Eukaryota</taxon>
        <taxon>Viridiplantae</taxon>
        <taxon>Streptophyta</taxon>
        <taxon>Embryophyta</taxon>
        <taxon>Tracheophyta</taxon>
        <taxon>Spermatophyta</taxon>
        <taxon>Magnoliopsida</taxon>
        <taxon>eudicotyledons</taxon>
        <taxon>Gunneridae</taxon>
        <taxon>Pentapetalae</taxon>
        <taxon>asterids</taxon>
        <taxon>lamiids</taxon>
        <taxon>Solanales</taxon>
        <taxon>Solanaceae</taxon>
        <taxon>Solanoideae</taxon>
        <taxon>Solaneae</taxon>
        <taxon>Solanum</taxon>
    </lineage>
</organism>
<reference evidence="1" key="1">
    <citation type="submission" date="2023-08" db="EMBL/GenBank/DDBJ databases">
        <title>A de novo genome assembly of Solanum verrucosum Schlechtendal, a Mexican diploid species geographically isolated from the other diploid A-genome species in potato relatives.</title>
        <authorList>
            <person name="Hosaka K."/>
        </authorList>
    </citation>
    <scope>NUCLEOTIDE SEQUENCE</scope>
    <source>
        <tissue evidence="1">Young leaves</tissue>
    </source>
</reference>
<evidence type="ECO:0000313" key="1">
    <source>
        <dbReference type="EMBL" id="WMV41885.1"/>
    </source>
</evidence>